<dbReference type="EMBL" id="PTJC01000005">
    <property type="protein sequence ID" value="PPK87965.1"/>
    <property type="molecule type" value="Genomic_DNA"/>
</dbReference>
<dbReference type="AlphaFoldDB" id="A0A2S6I900"/>
<reference evidence="1 2" key="1">
    <citation type="submission" date="2018-02" db="EMBL/GenBank/DDBJ databases">
        <title>Genomic Encyclopedia of Archaeal and Bacterial Type Strains, Phase II (KMG-II): from individual species to whole genera.</title>
        <authorList>
            <person name="Goeker M."/>
        </authorList>
    </citation>
    <scope>NUCLEOTIDE SEQUENCE [LARGE SCALE GENOMIC DNA]</scope>
    <source>
        <strain evidence="1 2">DSM 29526</strain>
    </source>
</reference>
<evidence type="ECO:0000313" key="1">
    <source>
        <dbReference type="EMBL" id="PPK87965.1"/>
    </source>
</evidence>
<name>A0A2S6I900_9BACT</name>
<organism evidence="1 2">
    <name type="scientific">Neolewinella xylanilytica</name>
    <dbReference type="NCBI Taxonomy" id="1514080"/>
    <lineage>
        <taxon>Bacteria</taxon>
        <taxon>Pseudomonadati</taxon>
        <taxon>Bacteroidota</taxon>
        <taxon>Saprospiria</taxon>
        <taxon>Saprospirales</taxon>
        <taxon>Lewinellaceae</taxon>
        <taxon>Neolewinella</taxon>
    </lineage>
</organism>
<gene>
    <name evidence="1" type="ORF">CLV84_0925</name>
</gene>
<proteinExistence type="predicted"/>
<protein>
    <submittedName>
        <fullName evidence="1">Uncharacterized protein</fullName>
    </submittedName>
</protein>
<dbReference type="Proteomes" id="UP000237662">
    <property type="component" value="Unassembled WGS sequence"/>
</dbReference>
<comment type="caution">
    <text evidence="1">The sequence shown here is derived from an EMBL/GenBank/DDBJ whole genome shotgun (WGS) entry which is preliminary data.</text>
</comment>
<keyword evidence="2" id="KW-1185">Reference proteome</keyword>
<evidence type="ECO:0000313" key="2">
    <source>
        <dbReference type="Proteomes" id="UP000237662"/>
    </source>
</evidence>
<accession>A0A2S6I900</accession>
<sequence>MISRSACSCLSLESRQILLLIDYAFALLATIGDRECIDHYAATGLNAKIYARLRNSLNL</sequence>